<dbReference type="GO" id="GO:0016846">
    <property type="term" value="F:carbon-sulfur lyase activity"/>
    <property type="evidence" value="ECO:0007669"/>
    <property type="project" value="TreeGrafter"/>
</dbReference>
<name>A0A3N7HKL2_9BURK</name>
<dbReference type="GO" id="GO:0005737">
    <property type="term" value="C:cytoplasm"/>
    <property type="evidence" value="ECO:0007669"/>
    <property type="project" value="TreeGrafter"/>
</dbReference>
<sequence>MERFTRFLKVPNVVARHDPVVQPIYQSSIFRMPDHQVAAATEEAVHPTSYYTRWGNPTVSYLENQLSTLLGCNATLVFPSGMSAITTTLLALVSPGERILASRALYGDTTRFLVEELGRFGIEVDFFDPSRPQHLPELLARGAKVVYFESISNPELRVADFDAIRSACESREVLTVCDCTFSPPGVLGEKVRAADLVIHSLTKYMSGHYTVFGGSVSGWQALIDRIWHKQALYGACIDPQAAWQISQGLKTLELRIARQNATAQLLAQRLASHRHVEQVFYPPLDPRPEVASLAQKYLTGGGAVITAALKGGRAAAVRLIENTEVFGLSVSLGGITSCAEHAQSMSHSMLGAMDASTLSDASVSVPADNLVRLSVGVEDPGDLLRDLTSALELSGMPVATRAVAGEFVKG</sequence>
<dbReference type="GO" id="GO:0019346">
    <property type="term" value="P:transsulfuration"/>
    <property type="evidence" value="ECO:0007669"/>
    <property type="project" value="InterPro"/>
</dbReference>
<gene>
    <name evidence="5" type="ORF">DZC73_20175</name>
</gene>
<dbReference type="SUPFAM" id="SSF53383">
    <property type="entry name" value="PLP-dependent transferases"/>
    <property type="match status" value="1"/>
</dbReference>
<dbReference type="Pfam" id="PF01053">
    <property type="entry name" value="Cys_Met_Meta_PP"/>
    <property type="match status" value="1"/>
</dbReference>
<evidence type="ECO:0000256" key="1">
    <source>
        <dbReference type="ARBA" id="ARBA00001933"/>
    </source>
</evidence>
<proteinExistence type="inferred from homology"/>
<keyword evidence="6" id="KW-1185">Reference proteome</keyword>
<dbReference type="AlphaFoldDB" id="A0A3N7HKL2"/>
<dbReference type="PANTHER" id="PTHR11808">
    <property type="entry name" value="TRANS-SULFURATION ENZYME FAMILY MEMBER"/>
    <property type="match status" value="1"/>
</dbReference>
<evidence type="ECO:0000313" key="6">
    <source>
        <dbReference type="Proteomes" id="UP000267464"/>
    </source>
</evidence>
<keyword evidence="5" id="KW-0456">Lyase</keyword>
<comment type="similarity">
    <text evidence="4">Belongs to the trans-sulfuration enzymes family.</text>
</comment>
<reference evidence="5 6" key="2">
    <citation type="submission" date="2018-12" db="EMBL/GenBank/DDBJ databases">
        <title>Rhizobacter gummiphilus sp. nov., a rubber-degrading bacterium isolated from the soil of a botanical garden in Japan.</title>
        <authorList>
            <person name="Shunsuke S.S."/>
        </authorList>
    </citation>
    <scope>NUCLEOTIDE SEQUENCE [LARGE SCALE GENOMIC DNA]</scope>
    <source>
        <strain evidence="5 6">S-16</strain>
    </source>
</reference>
<dbReference type="EMBL" id="QUSW01000006">
    <property type="protein sequence ID" value="RQP22627.1"/>
    <property type="molecule type" value="Genomic_DNA"/>
</dbReference>
<evidence type="ECO:0000313" key="5">
    <source>
        <dbReference type="EMBL" id="RQP22627.1"/>
    </source>
</evidence>
<dbReference type="Proteomes" id="UP000267464">
    <property type="component" value="Unassembled WGS sequence"/>
</dbReference>
<evidence type="ECO:0000256" key="2">
    <source>
        <dbReference type="ARBA" id="ARBA00022898"/>
    </source>
</evidence>
<dbReference type="RefSeq" id="WP_124542192.1">
    <property type="nucleotide sequence ID" value="NZ_QUSW01000006.1"/>
</dbReference>
<comment type="caution">
    <text evidence="5">The sequence shown here is derived from an EMBL/GenBank/DDBJ whole genome shotgun (WGS) entry which is preliminary data.</text>
</comment>
<dbReference type="InterPro" id="IPR015422">
    <property type="entry name" value="PyrdxlP-dep_Trfase_small"/>
</dbReference>
<evidence type="ECO:0000256" key="4">
    <source>
        <dbReference type="RuleBase" id="RU362118"/>
    </source>
</evidence>
<dbReference type="InterPro" id="IPR000277">
    <property type="entry name" value="Cys/Met-Metab_PyrdxlP-dep_enz"/>
</dbReference>
<dbReference type="PIRSF" id="PIRSF001434">
    <property type="entry name" value="CGS"/>
    <property type="match status" value="1"/>
</dbReference>
<dbReference type="Gene3D" id="3.90.1150.10">
    <property type="entry name" value="Aspartate Aminotransferase, domain 1"/>
    <property type="match status" value="1"/>
</dbReference>
<dbReference type="InterPro" id="IPR015424">
    <property type="entry name" value="PyrdxlP-dep_Trfase"/>
</dbReference>
<evidence type="ECO:0000256" key="3">
    <source>
        <dbReference type="PIRSR" id="PIRSR001434-2"/>
    </source>
</evidence>
<feature type="modified residue" description="N6-(pyridoxal phosphate)lysine" evidence="3">
    <location>
        <position position="203"/>
    </location>
</feature>
<organism evidence="5 6">
    <name type="scientific">Piscinibacter terrae</name>
    <dbReference type="NCBI Taxonomy" id="2496871"/>
    <lineage>
        <taxon>Bacteria</taxon>
        <taxon>Pseudomonadati</taxon>
        <taxon>Pseudomonadota</taxon>
        <taxon>Betaproteobacteria</taxon>
        <taxon>Burkholderiales</taxon>
        <taxon>Sphaerotilaceae</taxon>
        <taxon>Piscinibacter</taxon>
    </lineage>
</organism>
<reference evidence="5 6" key="1">
    <citation type="submission" date="2018-08" db="EMBL/GenBank/DDBJ databases">
        <authorList>
            <person name="Khan S.A."/>
            <person name="Jeon C.O."/>
            <person name="Chun B.H."/>
            <person name="Jeong S.E."/>
        </authorList>
    </citation>
    <scope>NUCLEOTIDE SEQUENCE [LARGE SCALE GENOMIC DNA]</scope>
    <source>
        <strain evidence="5 6">S-16</strain>
    </source>
</reference>
<dbReference type="FunFam" id="3.40.640.10:FF:000046">
    <property type="entry name" value="Cystathionine gamma-lyase"/>
    <property type="match status" value="1"/>
</dbReference>
<protein>
    <submittedName>
        <fullName evidence="5">Cystathionine beta-lyase</fullName>
    </submittedName>
</protein>
<keyword evidence="2 3" id="KW-0663">Pyridoxal phosphate</keyword>
<comment type="cofactor">
    <cofactor evidence="1 4">
        <name>pyridoxal 5'-phosphate</name>
        <dbReference type="ChEBI" id="CHEBI:597326"/>
    </cofactor>
</comment>
<dbReference type="GO" id="GO:0030170">
    <property type="term" value="F:pyridoxal phosphate binding"/>
    <property type="evidence" value="ECO:0007669"/>
    <property type="project" value="InterPro"/>
</dbReference>
<dbReference type="OrthoDB" id="9805807at2"/>
<accession>A0A3N7HKL2</accession>
<dbReference type="Gene3D" id="3.40.640.10">
    <property type="entry name" value="Type I PLP-dependent aspartate aminotransferase-like (Major domain)"/>
    <property type="match status" value="1"/>
</dbReference>
<dbReference type="InterPro" id="IPR015421">
    <property type="entry name" value="PyrdxlP-dep_Trfase_major"/>
</dbReference>